<keyword evidence="1" id="KW-0328">Glycosyltransferase</keyword>
<keyword evidence="2" id="KW-0808">Transferase</keyword>
<dbReference type="Proteomes" id="UP000063964">
    <property type="component" value="Chromosome"/>
</dbReference>
<dbReference type="GO" id="GO:0016757">
    <property type="term" value="F:glycosyltransferase activity"/>
    <property type="evidence" value="ECO:0007669"/>
    <property type="project" value="UniProtKB-KW"/>
</dbReference>
<gene>
    <name evidence="4" type="ORF">AXF15_11910</name>
</gene>
<dbReference type="SUPFAM" id="SSF53756">
    <property type="entry name" value="UDP-Glycosyltransferase/glycogen phosphorylase"/>
    <property type="match status" value="1"/>
</dbReference>
<accession>A0A0X8JRX5</accession>
<dbReference type="Pfam" id="PF13692">
    <property type="entry name" value="Glyco_trans_1_4"/>
    <property type="match status" value="1"/>
</dbReference>
<keyword evidence="5" id="KW-1185">Reference proteome</keyword>
<dbReference type="OrthoDB" id="9806653at2"/>
<name>A0A0X8JRX5_9BACT</name>
<proteinExistence type="predicted"/>
<dbReference type="EMBL" id="CP014230">
    <property type="protein sequence ID" value="AMD93731.1"/>
    <property type="molecule type" value="Genomic_DNA"/>
</dbReference>
<sequence>MENAPPLRVMHLDLGMEYRGGQRQVLYLAGEQLRQGYDVRVAAPAGAPVLLEAGKRGLPTLVLPRRFDFHPRNAVFLLKNLLPREILHTHDARAASLGAICAFLRRGLVLMHTRRVSYALGSGWSRWKYRLGRLVICVSREVEERVAAAGVRRTVVIPSAIPLDRFTRLPRRANNGRLGIIGALSPQKGHAQLLRALASMEEPPEIWIVGEGKLGPSLRELAARLGLEERIVWKGWVESSEVMPHLDILVVPSAHGEGSSGVIKEGWAAGVPVVCSNLASNLELVRDGENGLVFENGRPQRLAEQLNRLRREPELAAHLVRNGRESVRAFGIDRMYAAYHQAYHCSASGFALNGARADHIEGV</sequence>
<dbReference type="PANTHER" id="PTHR12526:SF510">
    <property type="entry name" value="D-INOSITOL 3-PHOSPHATE GLYCOSYLTRANSFERASE"/>
    <property type="match status" value="1"/>
</dbReference>
<evidence type="ECO:0000259" key="3">
    <source>
        <dbReference type="Pfam" id="PF13439"/>
    </source>
</evidence>
<evidence type="ECO:0000256" key="2">
    <source>
        <dbReference type="ARBA" id="ARBA00022679"/>
    </source>
</evidence>
<organism evidence="4 5">
    <name type="scientific">Desulfomicrobium orale DSM 12838</name>
    <dbReference type="NCBI Taxonomy" id="888061"/>
    <lineage>
        <taxon>Bacteria</taxon>
        <taxon>Pseudomonadati</taxon>
        <taxon>Thermodesulfobacteriota</taxon>
        <taxon>Desulfovibrionia</taxon>
        <taxon>Desulfovibrionales</taxon>
        <taxon>Desulfomicrobiaceae</taxon>
        <taxon>Desulfomicrobium</taxon>
    </lineage>
</organism>
<dbReference type="RefSeq" id="WP_066607817.1">
    <property type="nucleotide sequence ID" value="NZ_CP014230.1"/>
</dbReference>
<dbReference type="InterPro" id="IPR028098">
    <property type="entry name" value="Glyco_trans_4-like_N"/>
</dbReference>
<reference evidence="5" key="1">
    <citation type="submission" date="2016-02" db="EMBL/GenBank/DDBJ databases">
        <authorList>
            <person name="Holder M.E."/>
            <person name="Ajami N.J."/>
            <person name="Petrosino J.F."/>
        </authorList>
    </citation>
    <scope>NUCLEOTIDE SEQUENCE [LARGE SCALE GENOMIC DNA]</scope>
    <source>
        <strain evidence="5">DSM 12838</strain>
    </source>
</reference>
<dbReference type="STRING" id="888061.AXF15_11910"/>
<evidence type="ECO:0000313" key="4">
    <source>
        <dbReference type="EMBL" id="AMD93731.1"/>
    </source>
</evidence>
<dbReference type="PANTHER" id="PTHR12526">
    <property type="entry name" value="GLYCOSYLTRANSFERASE"/>
    <property type="match status" value="1"/>
</dbReference>
<feature type="domain" description="Glycosyltransferase subfamily 4-like N-terminal" evidence="3">
    <location>
        <begin position="19"/>
        <end position="165"/>
    </location>
</feature>
<evidence type="ECO:0000256" key="1">
    <source>
        <dbReference type="ARBA" id="ARBA00022676"/>
    </source>
</evidence>
<evidence type="ECO:0000313" key="5">
    <source>
        <dbReference type="Proteomes" id="UP000063964"/>
    </source>
</evidence>
<protein>
    <recommendedName>
        <fullName evidence="3">Glycosyltransferase subfamily 4-like N-terminal domain-containing protein</fullName>
    </recommendedName>
</protein>
<dbReference type="Pfam" id="PF13439">
    <property type="entry name" value="Glyco_transf_4"/>
    <property type="match status" value="1"/>
</dbReference>
<dbReference type="CDD" id="cd03801">
    <property type="entry name" value="GT4_PimA-like"/>
    <property type="match status" value="1"/>
</dbReference>
<dbReference type="Gene3D" id="3.40.50.2000">
    <property type="entry name" value="Glycogen Phosphorylase B"/>
    <property type="match status" value="2"/>
</dbReference>
<dbReference type="KEGG" id="doa:AXF15_11910"/>
<dbReference type="AlphaFoldDB" id="A0A0X8JRX5"/>